<sequence length="57" mass="5977">MTTTVALIVLLLLLLTLLLGAALFHVVHTRPHLAVPLTVAMVGMTLMATCVAGIIAR</sequence>
<proteinExistence type="predicted"/>
<dbReference type="EMBL" id="JACYXT010000013">
    <property type="protein sequence ID" value="MBD9726865.1"/>
    <property type="molecule type" value="Genomic_DNA"/>
</dbReference>
<dbReference type="RefSeq" id="WP_179202706.1">
    <property type="nucleotide sequence ID" value="NZ_CP119182.1"/>
</dbReference>
<dbReference type="GeneID" id="79929578"/>
<keyword evidence="1" id="KW-0472">Membrane</keyword>
<keyword evidence="1" id="KW-0812">Transmembrane</keyword>
<gene>
    <name evidence="2" type="ORF">IHE70_27395</name>
</gene>
<comment type="caution">
    <text evidence="2">The sequence shown here is derived from an EMBL/GenBank/DDBJ whole genome shotgun (WGS) entry which is preliminary data.</text>
</comment>
<evidence type="ECO:0000313" key="3">
    <source>
        <dbReference type="Proteomes" id="UP000661025"/>
    </source>
</evidence>
<name>A0A927L7B6_9ACTN</name>
<evidence type="ECO:0000256" key="1">
    <source>
        <dbReference type="SAM" id="Phobius"/>
    </source>
</evidence>
<dbReference type="Proteomes" id="UP000661025">
    <property type="component" value="Unassembled WGS sequence"/>
</dbReference>
<protein>
    <submittedName>
        <fullName evidence="2">Uncharacterized protein</fullName>
    </submittedName>
</protein>
<evidence type="ECO:0000313" key="2">
    <source>
        <dbReference type="EMBL" id="MBD9726865.1"/>
    </source>
</evidence>
<accession>A0A927L7B6</accession>
<feature type="transmembrane region" description="Helical" evidence="1">
    <location>
        <begin position="34"/>
        <end position="56"/>
    </location>
</feature>
<keyword evidence="1" id="KW-1133">Transmembrane helix</keyword>
<dbReference type="AlphaFoldDB" id="A0A927L7B6"/>
<reference evidence="2" key="1">
    <citation type="submission" date="2020-09" db="EMBL/GenBank/DDBJ databases">
        <title>Streptomyces canutascabiei sp. nov., which causes potato common scab and is distributed across the world.</title>
        <authorList>
            <person name="Nguyen H.P."/>
            <person name="Weisberg A.J."/>
            <person name="Chang J.H."/>
            <person name="Clarke C.R."/>
        </authorList>
    </citation>
    <scope>NUCLEOTIDE SEQUENCE</scope>
    <source>
        <strain evidence="2">ID-01-6.2a</strain>
    </source>
</reference>
<organism evidence="2 3">
    <name type="scientific">Streptomyces caniscabiei</name>
    <dbReference type="NCBI Taxonomy" id="2746961"/>
    <lineage>
        <taxon>Bacteria</taxon>
        <taxon>Bacillati</taxon>
        <taxon>Actinomycetota</taxon>
        <taxon>Actinomycetes</taxon>
        <taxon>Kitasatosporales</taxon>
        <taxon>Streptomycetaceae</taxon>
        <taxon>Streptomyces</taxon>
    </lineage>
</organism>